<dbReference type="AlphaFoldDB" id="A0A167W2E8"/>
<protein>
    <submittedName>
        <fullName evidence="2">Uncharacterized protein</fullName>
    </submittedName>
</protein>
<evidence type="ECO:0000313" key="2">
    <source>
        <dbReference type="EMBL" id="KZP05620.1"/>
    </source>
</evidence>
<evidence type="ECO:0000256" key="1">
    <source>
        <dbReference type="SAM" id="MobiDB-lite"/>
    </source>
</evidence>
<organism evidence="2 3">
    <name type="scientific">Athelia psychrophila</name>
    <dbReference type="NCBI Taxonomy" id="1759441"/>
    <lineage>
        <taxon>Eukaryota</taxon>
        <taxon>Fungi</taxon>
        <taxon>Dikarya</taxon>
        <taxon>Basidiomycota</taxon>
        <taxon>Agaricomycotina</taxon>
        <taxon>Agaricomycetes</taxon>
        <taxon>Agaricomycetidae</taxon>
        <taxon>Atheliales</taxon>
        <taxon>Atheliaceae</taxon>
        <taxon>Athelia</taxon>
    </lineage>
</organism>
<proteinExistence type="predicted"/>
<keyword evidence="3" id="KW-1185">Reference proteome</keyword>
<dbReference type="Proteomes" id="UP000076532">
    <property type="component" value="Unassembled WGS sequence"/>
</dbReference>
<gene>
    <name evidence="2" type="ORF">FIBSPDRAFT_1004259</name>
</gene>
<feature type="compositionally biased region" description="Polar residues" evidence="1">
    <location>
        <begin position="75"/>
        <end position="92"/>
    </location>
</feature>
<evidence type="ECO:0000313" key="3">
    <source>
        <dbReference type="Proteomes" id="UP000076532"/>
    </source>
</evidence>
<reference evidence="2 3" key="1">
    <citation type="journal article" date="2016" name="Mol. Biol. Evol.">
        <title>Comparative Genomics of Early-Diverging Mushroom-Forming Fungi Provides Insights into the Origins of Lignocellulose Decay Capabilities.</title>
        <authorList>
            <person name="Nagy L.G."/>
            <person name="Riley R."/>
            <person name="Tritt A."/>
            <person name="Adam C."/>
            <person name="Daum C."/>
            <person name="Floudas D."/>
            <person name="Sun H."/>
            <person name="Yadav J.S."/>
            <person name="Pangilinan J."/>
            <person name="Larsson K.H."/>
            <person name="Matsuura K."/>
            <person name="Barry K."/>
            <person name="Labutti K."/>
            <person name="Kuo R."/>
            <person name="Ohm R.A."/>
            <person name="Bhattacharya S.S."/>
            <person name="Shirouzu T."/>
            <person name="Yoshinaga Y."/>
            <person name="Martin F.M."/>
            <person name="Grigoriev I.V."/>
            <person name="Hibbett D.S."/>
        </authorList>
    </citation>
    <scope>NUCLEOTIDE SEQUENCE [LARGE SCALE GENOMIC DNA]</scope>
    <source>
        <strain evidence="2 3">CBS 109695</strain>
    </source>
</reference>
<name>A0A167W2E8_9AGAM</name>
<accession>A0A167W2E8</accession>
<sequence length="207" mass="22975">MMVIMINDKRLKSRVPTAFHSRPQGDTSDCGQRLPCDYQASQMHEARSTKQASTEISRVGIRPSTPRSEPRSLRPQASSLKPQASNLKPQASRFTSHELPCIALAGSPRTRSAAIVIDYHPNLNSNNFREFDLQWPPPSTGAPRARCAVRIRRIAACYGGTTRRPRTIPPAHGVPGAGIGVRRRAQRRQLHPATHPGWQMYADVPMT</sequence>
<feature type="region of interest" description="Disordered" evidence="1">
    <location>
        <begin position="41"/>
        <end position="92"/>
    </location>
</feature>
<dbReference type="EMBL" id="KV417828">
    <property type="protein sequence ID" value="KZP05620.1"/>
    <property type="molecule type" value="Genomic_DNA"/>
</dbReference>